<dbReference type="Gene3D" id="1.10.132.50">
    <property type="entry name" value="ATP synthase (C/AC39) subunit, domain 3"/>
    <property type="match status" value="1"/>
</dbReference>
<proteinExistence type="inferred from homology"/>
<dbReference type="PANTHER" id="PTHR38682">
    <property type="entry name" value="V-TYPE ATP SYNTHASE SUBUNIT C"/>
    <property type="match status" value="1"/>
</dbReference>
<dbReference type="GO" id="GO:0046961">
    <property type="term" value="F:proton-transporting ATPase activity, rotational mechanism"/>
    <property type="evidence" value="ECO:0007669"/>
    <property type="project" value="InterPro"/>
</dbReference>
<keyword evidence="3" id="KW-0406">Ion transport</keyword>
<keyword evidence="6" id="KW-1185">Reference proteome</keyword>
<dbReference type="EMBL" id="LT719092">
    <property type="protein sequence ID" value="SJK83940.1"/>
    <property type="molecule type" value="Genomic_DNA"/>
</dbReference>
<dbReference type="InterPro" id="IPR050873">
    <property type="entry name" value="V-ATPase_V0D/AC39_subunit"/>
</dbReference>
<evidence type="ECO:0000313" key="7">
    <source>
        <dbReference type="Proteomes" id="UP000195607"/>
    </source>
</evidence>
<reference evidence="6" key="3">
    <citation type="submission" date="2016-06" db="EMBL/GenBank/DDBJ databases">
        <authorList>
            <person name="Toshchakov V.S."/>
        </authorList>
    </citation>
    <scope>NUCLEOTIDE SEQUENCE [LARGE SCALE GENOMIC DNA]</scope>
    <source>
        <strain>PM4 (JCM 30641</strain>
        <strain evidence="6">\VKM B-2940)</strain>
    </source>
</reference>
<accession>A0A1N5S0Y1</accession>
<organism evidence="4 7">
    <name type="scientific">Cuniculiplasma divulgatum</name>
    <dbReference type="NCBI Taxonomy" id="1673428"/>
    <lineage>
        <taxon>Archaea</taxon>
        <taxon>Methanobacteriati</taxon>
        <taxon>Thermoplasmatota</taxon>
        <taxon>Thermoplasmata</taxon>
        <taxon>Thermoplasmatales</taxon>
        <taxon>Cuniculiplasmataceae</taxon>
        <taxon>Cuniculiplasma</taxon>
    </lineage>
</organism>
<dbReference type="Proteomes" id="UP000187822">
    <property type="component" value="Chromosome I"/>
</dbReference>
<name>A0A1N5S0Y1_9ARCH</name>
<dbReference type="PANTHER" id="PTHR38682:SF1">
    <property type="entry name" value="V-TYPE ATP SYNTHASE SUBUNIT C"/>
    <property type="match status" value="1"/>
</dbReference>
<reference evidence="5" key="2">
    <citation type="submission" date="2016-06" db="EMBL/GenBank/DDBJ databases">
        <authorList>
            <person name="Olsen C.W."/>
            <person name="Carey S."/>
            <person name="Hinshaw L."/>
            <person name="Karasin A.I."/>
        </authorList>
    </citation>
    <scope>NUCLEOTIDE SEQUENCE [LARGE SCALE GENOMIC DNA]</scope>
    <source>
        <strain evidence="5">PM4</strain>
    </source>
</reference>
<comment type="similarity">
    <text evidence="1">Belongs to the V-ATPase V0D/AC39 subunit family.</text>
</comment>
<dbReference type="Proteomes" id="UP000195607">
    <property type="component" value="Chromosome I"/>
</dbReference>
<dbReference type="STRING" id="1673428.CPM_0036"/>
<evidence type="ECO:0000313" key="4">
    <source>
        <dbReference type="EMBL" id="SIM29768.1"/>
    </source>
</evidence>
<dbReference type="Pfam" id="PF01992">
    <property type="entry name" value="vATP-synt_AC39"/>
    <property type="match status" value="1"/>
</dbReference>
<evidence type="ECO:0000313" key="5">
    <source>
        <dbReference type="EMBL" id="SJK83940.1"/>
    </source>
</evidence>
<dbReference type="InterPro" id="IPR002843">
    <property type="entry name" value="ATPase_V0-cplx_csu/dsu"/>
</dbReference>
<dbReference type="Gene3D" id="1.20.1690.10">
    <property type="entry name" value="V-type ATP synthase subunit C domain"/>
    <property type="match status" value="2"/>
</dbReference>
<gene>
    <name evidence="5" type="ORF">CPM_0036</name>
    <name evidence="4" type="ORF">CSP5_0036</name>
</gene>
<dbReference type="KEGG" id="cdiv:CPM_0036"/>
<evidence type="ECO:0000256" key="2">
    <source>
        <dbReference type="ARBA" id="ARBA00022448"/>
    </source>
</evidence>
<dbReference type="GeneID" id="41587358"/>
<dbReference type="RefSeq" id="WP_021789584.1">
    <property type="nucleotide sequence ID" value="NZ_LT671858.1"/>
</dbReference>
<reference evidence="4 7" key="1">
    <citation type="submission" date="2016-04" db="EMBL/GenBank/DDBJ databases">
        <authorList>
            <person name="Evans L.H."/>
            <person name="Alamgir A."/>
            <person name="Owens N."/>
            <person name="Weber N.D."/>
            <person name="Virtaneva K."/>
            <person name="Barbian K."/>
            <person name="Babar A."/>
            <person name="Rosenke K."/>
        </authorList>
    </citation>
    <scope>NUCLEOTIDE SEQUENCE [LARGE SCALE GENOMIC DNA]</scope>
    <source>
        <strain evidence="4">S5</strain>
        <strain evidence="7">S5(T) (JCM 30642 \VKM B-2941)</strain>
    </source>
</reference>
<dbReference type="EMBL" id="LT671858">
    <property type="protein sequence ID" value="SIM29768.1"/>
    <property type="molecule type" value="Genomic_DNA"/>
</dbReference>
<dbReference type="OrthoDB" id="4272at2157"/>
<keyword evidence="2" id="KW-0813">Transport</keyword>
<evidence type="ECO:0000256" key="1">
    <source>
        <dbReference type="ARBA" id="ARBA00006709"/>
    </source>
</evidence>
<evidence type="ECO:0000256" key="3">
    <source>
        <dbReference type="ARBA" id="ARBA00023065"/>
    </source>
</evidence>
<dbReference type="InterPro" id="IPR044911">
    <property type="entry name" value="V-type_ATPase_csu/dsu_dom_3"/>
</dbReference>
<dbReference type="AlphaFoldDB" id="A0A1N5S0Y1"/>
<protein>
    <submittedName>
        <fullName evidence="4">A-type Na(+),H(+)-transporting-ATP synthase subunit C</fullName>
    </submittedName>
</protein>
<dbReference type="InterPro" id="IPR035067">
    <property type="entry name" value="V-type_ATPase_csu/dsu"/>
</dbReference>
<evidence type="ECO:0000313" key="6">
    <source>
        <dbReference type="Proteomes" id="UP000187822"/>
    </source>
</evidence>
<dbReference type="SUPFAM" id="SSF103486">
    <property type="entry name" value="V-type ATP synthase subunit C"/>
    <property type="match status" value="1"/>
</dbReference>
<dbReference type="InterPro" id="IPR036079">
    <property type="entry name" value="ATPase_csu/dsu_sf"/>
</dbReference>
<sequence length="352" mass="40403">MDATFFGSASKCRLLNDELLKEETFSELINAESFSDVLRIMDGTPYSTHIQALSGLYSSYELLEIASNRRMMNLVLKVAESPPANGREAIKSYISRWDIDSIKNIITSKYLGKDIKKSDIFVVDRNNYPVGMLGNVLTPEDYTLMINENDIEGISKYLVKLSYGIYLLKYLDEYRKERDVSVLLYSLDIAYYSRLFESVKYFLGNEEPARFFIRDEVDQKNLMTLIKAKTLGLDFEAIDNGLMNMGNIDIQKLREMYNSSESENIAIKCLNLYGVKGIENENGISSGEAETLMKRTLLERTLPRFSLQSNSIGSIFNTLLRFENERNNLRIIFAGKAYGMDKERIRKMMVNI</sequence>